<gene>
    <name evidence="2" type="ORF">FEM01_06625</name>
</gene>
<dbReference type="Proteomes" id="UP000309819">
    <property type="component" value="Unassembled WGS sequence"/>
</dbReference>
<dbReference type="OrthoDB" id="6465464at2"/>
<dbReference type="InterPro" id="IPR031893">
    <property type="entry name" value="Phage_tail_APC"/>
</dbReference>
<evidence type="ECO:0000259" key="1">
    <source>
        <dbReference type="Pfam" id="PF16778"/>
    </source>
</evidence>
<dbReference type="Pfam" id="PF16778">
    <property type="entry name" value="Phage_tail_APC"/>
    <property type="match status" value="1"/>
</dbReference>
<feature type="domain" description="Phage tail assembly chaperone-like" evidence="1">
    <location>
        <begin position="4"/>
        <end position="68"/>
    </location>
</feature>
<dbReference type="EMBL" id="VAUO01000002">
    <property type="protein sequence ID" value="TLP63648.1"/>
    <property type="molecule type" value="Genomic_DNA"/>
</dbReference>
<proteinExistence type="predicted"/>
<sequence>MDIERSWRDAELVGCIWLRDRHRDQLELGVDTVLTAEQFTELLLYMQALRDWPQSGNFPASSKRPNGPVFLPNLKGEL</sequence>
<dbReference type="AlphaFoldDB" id="A0A5R8ZCX7"/>
<name>A0A5R8ZCX7_9PSED</name>
<reference evidence="2 3" key="1">
    <citation type="submission" date="2019-05" db="EMBL/GenBank/DDBJ databases">
        <title>Pseudomonas sp. SC006 isolated from lettuce that can produce HBGAs.</title>
        <authorList>
            <person name="Wang D."/>
            <person name="Liao N."/>
            <person name="Liu D."/>
            <person name="Zhang Z."/>
            <person name="Zou S."/>
        </authorList>
    </citation>
    <scope>NUCLEOTIDE SEQUENCE [LARGE SCALE GENOMIC DNA]</scope>
    <source>
        <strain evidence="2 3">SC006</strain>
    </source>
</reference>
<organism evidence="2 3">
    <name type="scientific">Pseudomonas mosselii</name>
    <dbReference type="NCBI Taxonomy" id="78327"/>
    <lineage>
        <taxon>Bacteria</taxon>
        <taxon>Pseudomonadati</taxon>
        <taxon>Pseudomonadota</taxon>
        <taxon>Gammaproteobacteria</taxon>
        <taxon>Pseudomonadales</taxon>
        <taxon>Pseudomonadaceae</taxon>
        <taxon>Pseudomonas</taxon>
    </lineage>
</organism>
<comment type="caution">
    <text evidence="2">The sequence shown here is derived from an EMBL/GenBank/DDBJ whole genome shotgun (WGS) entry which is preliminary data.</text>
</comment>
<evidence type="ECO:0000313" key="3">
    <source>
        <dbReference type="Proteomes" id="UP000309819"/>
    </source>
</evidence>
<accession>A0A5R8ZCX7</accession>
<keyword evidence="3" id="KW-1185">Reference proteome</keyword>
<protein>
    <recommendedName>
        <fullName evidence="1">Phage tail assembly chaperone-like domain-containing protein</fullName>
    </recommendedName>
</protein>
<evidence type="ECO:0000313" key="2">
    <source>
        <dbReference type="EMBL" id="TLP63648.1"/>
    </source>
</evidence>